<dbReference type="Pfam" id="PF25917">
    <property type="entry name" value="BSH_RND"/>
    <property type="match status" value="1"/>
</dbReference>
<dbReference type="InterPro" id="IPR058625">
    <property type="entry name" value="MdtA-like_BSH"/>
</dbReference>
<sequence length="187" mass="20022">MKSPYFFILTTLLALASPALSSLASGPPAKPAHSSPEPRQAGKASPPESVEVQTRKGGRVWEVYIKDGQHVQQGQTMFKIATQAPTAVHPGHQIDYDVAKQSYLKILALQKAGKTSANEVATAKFQMQMAAKLLGDAPHQVQFHYVDAPISGTLSNVSVQNQLQANTVLATITADPAPKPKLMVARD</sequence>
<gene>
    <name evidence="4" type="ORF">GCM10023185_38690</name>
</gene>
<accession>A0ABP8IQM8</accession>
<dbReference type="RefSeq" id="WP_345237779.1">
    <property type="nucleotide sequence ID" value="NZ_BAABGZ010000077.1"/>
</dbReference>
<name>A0ABP8IQM8_9BACT</name>
<dbReference type="Proteomes" id="UP001501153">
    <property type="component" value="Unassembled WGS sequence"/>
</dbReference>
<evidence type="ECO:0000259" key="3">
    <source>
        <dbReference type="Pfam" id="PF25917"/>
    </source>
</evidence>
<evidence type="ECO:0000256" key="2">
    <source>
        <dbReference type="SAM" id="SignalP"/>
    </source>
</evidence>
<feature type="signal peptide" evidence="2">
    <location>
        <begin position="1"/>
        <end position="24"/>
    </location>
</feature>
<proteinExistence type="predicted"/>
<feature type="domain" description="Multidrug resistance protein MdtA-like barrel-sandwich hybrid" evidence="3">
    <location>
        <begin position="49"/>
        <end position="160"/>
    </location>
</feature>
<evidence type="ECO:0000313" key="4">
    <source>
        <dbReference type="EMBL" id="GAA4367114.1"/>
    </source>
</evidence>
<dbReference type="Gene3D" id="2.40.50.100">
    <property type="match status" value="1"/>
</dbReference>
<keyword evidence="5" id="KW-1185">Reference proteome</keyword>
<protein>
    <recommendedName>
        <fullName evidence="3">Multidrug resistance protein MdtA-like barrel-sandwich hybrid domain-containing protein</fullName>
    </recommendedName>
</protein>
<evidence type="ECO:0000313" key="5">
    <source>
        <dbReference type="Proteomes" id="UP001501153"/>
    </source>
</evidence>
<reference evidence="5" key="1">
    <citation type="journal article" date="2019" name="Int. J. Syst. Evol. Microbiol.">
        <title>The Global Catalogue of Microorganisms (GCM) 10K type strain sequencing project: providing services to taxonomists for standard genome sequencing and annotation.</title>
        <authorList>
            <consortium name="The Broad Institute Genomics Platform"/>
            <consortium name="The Broad Institute Genome Sequencing Center for Infectious Disease"/>
            <person name="Wu L."/>
            <person name="Ma J."/>
        </authorList>
    </citation>
    <scope>NUCLEOTIDE SEQUENCE [LARGE SCALE GENOMIC DNA]</scope>
    <source>
        <strain evidence="5">JCM 17923</strain>
    </source>
</reference>
<comment type="caution">
    <text evidence="4">The sequence shown here is derived from an EMBL/GenBank/DDBJ whole genome shotgun (WGS) entry which is preliminary data.</text>
</comment>
<evidence type="ECO:0000256" key="1">
    <source>
        <dbReference type="SAM" id="MobiDB-lite"/>
    </source>
</evidence>
<organism evidence="4 5">
    <name type="scientific">Hymenobacter saemangeumensis</name>
    <dbReference type="NCBI Taxonomy" id="1084522"/>
    <lineage>
        <taxon>Bacteria</taxon>
        <taxon>Pseudomonadati</taxon>
        <taxon>Bacteroidota</taxon>
        <taxon>Cytophagia</taxon>
        <taxon>Cytophagales</taxon>
        <taxon>Hymenobacteraceae</taxon>
        <taxon>Hymenobacter</taxon>
    </lineage>
</organism>
<feature type="region of interest" description="Disordered" evidence="1">
    <location>
        <begin position="23"/>
        <end position="52"/>
    </location>
</feature>
<dbReference type="SUPFAM" id="SSF111369">
    <property type="entry name" value="HlyD-like secretion proteins"/>
    <property type="match status" value="1"/>
</dbReference>
<dbReference type="EMBL" id="BAABGZ010000077">
    <property type="protein sequence ID" value="GAA4367114.1"/>
    <property type="molecule type" value="Genomic_DNA"/>
</dbReference>
<feature type="chain" id="PRO_5045825306" description="Multidrug resistance protein MdtA-like barrel-sandwich hybrid domain-containing protein" evidence="2">
    <location>
        <begin position="25"/>
        <end position="187"/>
    </location>
</feature>
<keyword evidence="2" id="KW-0732">Signal</keyword>